<comment type="caution">
    <text evidence="1">The sequence shown here is derived from an EMBL/GenBank/DDBJ whole genome shotgun (WGS) entry which is preliminary data.</text>
</comment>
<evidence type="ECO:0000313" key="1">
    <source>
        <dbReference type="EMBL" id="PPQ96613.1"/>
    </source>
</evidence>
<protein>
    <submittedName>
        <fullName evidence="1">Uncharacterized protein</fullName>
    </submittedName>
</protein>
<evidence type="ECO:0000313" key="2">
    <source>
        <dbReference type="Proteomes" id="UP000284706"/>
    </source>
</evidence>
<keyword evidence="2" id="KW-1185">Reference proteome</keyword>
<proteinExistence type="predicted"/>
<sequence>MWGWSWSGVEPTGGAGDGIGLEREERFIEEGAVVRIPGTRAESTGQDCCRLERRVIASPNRNLAIPQSQSTDSALKVPSTIHYPAPGPCCVSSWQVRFGPHGQGDCAGKTGKKVV</sequence>
<dbReference type="Proteomes" id="UP000284706">
    <property type="component" value="Unassembled WGS sequence"/>
</dbReference>
<gene>
    <name evidence="1" type="ORF">CVT26_010736</name>
</gene>
<name>A0A409Y0Y6_9AGAR</name>
<dbReference type="EMBL" id="NHYE01001346">
    <property type="protein sequence ID" value="PPQ96613.1"/>
    <property type="molecule type" value="Genomic_DNA"/>
</dbReference>
<dbReference type="InParanoid" id="A0A409Y0Y6"/>
<organism evidence="1 2">
    <name type="scientific">Gymnopilus dilepis</name>
    <dbReference type="NCBI Taxonomy" id="231916"/>
    <lineage>
        <taxon>Eukaryota</taxon>
        <taxon>Fungi</taxon>
        <taxon>Dikarya</taxon>
        <taxon>Basidiomycota</taxon>
        <taxon>Agaricomycotina</taxon>
        <taxon>Agaricomycetes</taxon>
        <taxon>Agaricomycetidae</taxon>
        <taxon>Agaricales</taxon>
        <taxon>Agaricineae</taxon>
        <taxon>Hymenogastraceae</taxon>
        <taxon>Gymnopilus</taxon>
    </lineage>
</organism>
<accession>A0A409Y0Y6</accession>
<dbReference type="AlphaFoldDB" id="A0A409Y0Y6"/>
<reference evidence="1 2" key="1">
    <citation type="journal article" date="2018" name="Evol. Lett.">
        <title>Horizontal gene cluster transfer increased hallucinogenic mushroom diversity.</title>
        <authorList>
            <person name="Reynolds H.T."/>
            <person name="Vijayakumar V."/>
            <person name="Gluck-Thaler E."/>
            <person name="Korotkin H.B."/>
            <person name="Matheny P.B."/>
            <person name="Slot J.C."/>
        </authorList>
    </citation>
    <scope>NUCLEOTIDE SEQUENCE [LARGE SCALE GENOMIC DNA]</scope>
    <source>
        <strain evidence="1 2">SRW20</strain>
    </source>
</reference>